<dbReference type="Proteomes" id="UP000054018">
    <property type="component" value="Unassembled WGS sequence"/>
</dbReference>
<feature type="non-terminal residue" evidence="1">
    <location>
        <position position="224"/>
    </location>
</feature>
<dbReference type="EMBL" id="KN833754">
    <property type="protein sequence ID" value="KIK21161.1"/>
    <property type="molecule type" value="Genomic_DNA"/>
</dbReference>
<dbReference type="STRING" id="765257.A0A0C9YWI7"/>
<sequence>DDPNLATRPDFSLEDFIDAWLQLTNDTVNDDQAMRILGTLWDIQNAKDVQRWNARREEEAQLAKDIADQAAAELAQKQCCLQDKEDTALAEERRKNKAKYAPVPDIEVPSGLVNIPAPYASRKLKKGEYCELYFFTNVSLAEADSFNASIDDEALTLLKAENGQHLWIPASNARDKSAVIKDENLSWEQFGEASVHLLSAMREHNWQKDRIDMHVKFWTALEVH</sequence>
<reference evidence="2" key="2">
    <citation type="submission" date="2015-01" db="EMBL/GenBank/DDBJ databases">
        <title>Evolutionary Origins and Diversification of the Mycorrhizal Mutualists.</title>
        <authorList>
            <consortium name="DOE Joint Genome Institute"/>
            <consortium name="Mycorrhizal Genomics Consortium"/>
            <person name="Kohler A."/>
            <person name="Kuo A."/>
            <person name="Nagy L.G."/>
            <person name="Floudas D."/>
            <person name="Copeland A."/>
            <person name="Barry K.W."/>
            <person name="Cichocki N."/>
            <person name="Veneault-Fourrey C."/>
            <person name="LaButti K."/>
            <person name="Lindquist E.A."/>
            <person name="Lipzen A."/>
            <person name="Lundell T."/>
            <person name="Morin E."/>
            <person name="Murat C."/>
            <person name="Riley R."/>
            <person name="Ohm R."/>
            <person name="Sun H."/>
            <person name="Tunlid A."/>
            <person name="Henrissat B."/>
            <person name="Grigoriev I.V."/>
            <person name="Hibbett D.S."/>
            <person name="Martin F."/>
        </authorList>
    </citation>
    <scope>NUCLEOTIDE SEQUENCE [LARGE SCALE GENOMIC DNA]</scope>
    <source>
        <strain evidence="2">441</strain>
    </source>
</reference>
<organism evidence="1 2">
    <name type="scientific">Pisolithus microcarpus 441</name>
    <dbReference type="NCBI Taxonomy" id="765257"/>
    <lineage>
        <taxon>Eukaryota</taxon>
        <taxon>Fungi</taxon>
        <taxon>Dikarya</taxon>
        <taxon>Basidiomycota</taxon>
        <taxon>Agaricomycotina</taxon>
        <taxon>Agaricomycetes</taxon>
        <taxon>Agaricomycetidae</taxon>
        <taxon>Boletales</taxon>
        <taxon>Sclerodermatineae</taxon>
        <taxon>Pisolithaceae</taxon>
        <taxon>Pisolithus</taxon>
    </lineage>
</organism>
<evidence type="ECO:0000313" key="2">
    <source>
        <dbReference type="Proteomes" id="UP000054018"/>
    </source>
</evidence>
<gene>
    <name evidence="1" type="ORF">PISMIDRAFT_76705</name>
</gene>
<reference evidence="1 2" key="1">
    <citation type="submission" date="2014-04" db="EMBL/GenBank/DDBJ databases">
        <authorList>
            <consortium name="DOE Joint Genome Institute"/>
            <person name="Kuo A."/>
            <person name="Kohler A."/>
            <person name="Costa M.D."/>
            <person name="Nagy L.G."/>
            <person name="Floudas D."/>
            <person name="Copeland A."/>
            <person name="Barry K.W."/>
            <person name="Cichocki N."/>
            <person name="Veneault-Fourrey C."/>
            <person name="LaButti K."/>
            <person name="Lindquist E.A."/>
            <person name="Lipzen A."/>
            <person name="Lundell T."/>
            <person name="Morin E."/>
            <person name="Murat C."/>
            <person name="Sun H."/>
            <person name="Tunlid A."/>
            <person name="Henrissat B."/>
            <person name="Grigoriev I.V."/>
            <person name="Hibbett D.S."/>
            <person name="Martin F."/>
            <person name="Nordberg H.P."/>
            <person name="Cantor M.N."/>
            <person name="Hua S.X."/>
        </authorList>
    </citation>
    <scope>NUCLEOTIDE SEQUENCE [LARGE SCALE GENOMIC DNA]</scope>
    <source>
        <strain evidence="1 2">441</strain>
    </source>
</reference>
<proteinExistence type="predicted"/>
<feature type="non-terminal residue" evidence="1">
    <location>
        <position position="1"/>
    </location>
</feature>
<keyword evidence="2" id="KW-1185">Reference proteome</keyword>
<name>A0A0C9YWI7_9AGAM</name>
<dbReference type="OrthoDB" id="2688210at2759"/>
<accession>A0A0C9YWI7</accession>
<evidence type="ECO:0000313" key="1">
    <source>
        <dbReference type="EMBL" id="KIK21161.1"/>
    </source>
</evidence>
<protein>
    <submittedName>
        <fullName evidence="1">Uncharacterized protein</fullName>
    </submittedName>
</protein>
<dbReference type="HOGENOM" id="CLU_052398_0_2_1"/>
<dbReference type="AlphaFoldDB" id="A0A0C9YWI7"/>